<accession>A0A3M7PI53</accession>
<proteinExistence type="predicted"/>
<sequence length="162" mass="18018">MAKQSLFAFSISVPDFNCAVIGRSHNVSVFQLFHHVYSLEVACKATFFDVCNFAQVRQLAGGEITNFEELFKGCFVGEELGVHTNQLSGFVLQIAEFYPDLVIVGAKVNMLLFGHALLGNGQLFSHSLVHGLDFNNWLLGQKVAPAYLLFVSFELFFNSEQT</sequence>
<organism evidence="1 2">
    <name type="scientific">Brachionus plicatilis</name>
    <name type="common">Marine rotifer</name>
    <name type="synonym">Brachionus muelleri</name>
    <dbReference type="NCBI Taxonomy" id="10195"/>
    <lineage>
        <taxon>Eukaryota</taxon>
        <taxon>Metazoa</taxon>
        <taxon>Spiralia</taxon>
        <taxon>Gnathifera</taxon>
        <taxon>Rotifera</taxon>
        <taxon>Eurotatoria</taxon>
        <taxon>Monogononta</taxon>
        <taxon>Pseudotrocha</taxon>
        <taxon>Ploima</taxon>
        <taxon>Brachionidae</taxon>
        <taxon>Brachionus</taxon>
    </lineage>
</organism>
<dbReference type="AlphaFoldDB" id="A0A3M7PI53"/>
<comment type="caution">
    <text evidence="1">The sequence shown here is derived from an EMBL/GenBank/DDBJ whole genome shotgun (WGS) entry which is preliminary data.</text>
</comment>
<evidence type="ECO:0000313" key="1">
    <source>
        <dbReference type="EMBL" id="RMZ98722.1"/>
    </source>
</evidence>
<reference evidence="1 2" key="1">
    <citation type="journal article" date="2018" name="Sci. Rep.">
        <title>Genomic signatures of local adaptation to the degree of environmental predictability in rotifers.</title>
        <authorList>
            <person name="Franch-Gras L."/>
            <person name="Hahn C."/>
            <person name="Garcia-Roger E.M."/>
            <person name="Carmona M.J."/>
            <person name="Serra M."/>
            <person name="Gomez A."/>
        </authorList>
    </citation>
    <scope>NUCLEOTIDE SEQUENCE [LARGE SCALE GENOMIC DNA]</scope>
    <source>
        <strain evidence="1">HYR1</strain>
    </source>
</reference>
<protein>
    <submittedName>
        <fullName evidence="1">Uncharacterized protein</fullName>
    </submittedName>
</protein>
<dbReference type="EMBL" id="REGN01010592">
    <property type="protein sequence ID" value="RMZ98722.1"/>
    <property type="molecule type" value="Genomic_DNA"/>
</dbReference>
<gene>
    <name evidence="1" type="ORF">BpHYR1_027594</name>
</gene>
<name>A0A3M7PI53_BRAPC</name>
<dbReference type="Proteomes" id="UP000276133">
    <property type="component" value="Unassembled WGS sequence"/>
</dbReference>
<keyword evidence="2" id="KW-1185">Reference proteome</keyword>
<evidence type="ECO:0000313" key="2">
    <source>
        <dbReference type="Proteomes" id="UP000276133"/>
    </source>
</evidence>